<keyword evidence="10 12" id="KW-0675">Receptor</keyword>
<feature type="domain" description="G-protein coupled receptors family 1 profile" evidence="14">
    <location>
        <begin position="41"/>
        <end position="290"/>
    </location>
</feature>
<dbReference type="PRINTS" id="PR00237">
    <property type="entry name" value="GPCRRHODOPSN"/>
</dbReference>
<dbReference type="FunFam" id="1.10.1220.70:FF:000001">
    <property type="entry name" value="Olfactory receptor"/>
    <property type="match status" value="1"/>
</dbReference>
<evidence type="ECO:0000256" key="1">
    <source>
        <dbReference type="ARBA" id="ARBA00004651"/>
    </source>
</evidence>
<dbReference type="PANTHER" id="PTHR26453">
    <property type="entry name" value="OLFACTORY RECEPTOR"/>
    <property type="match status" value="1"/>
</dbReference>
<evidence type="ECO:0000256" key="12">
    <source>
        <dbReference type="RuleBase" id="RU000688"/>
    </source>
</evidence>
<dbReference type="Gene3D" id="1.20.1070.10">
    <property type="entry name" value="Rhodopsin 7-helix transmembrane proteins"/>
    <property type="match status" value="1"/>
</dbReference>
<comment type="caution">
    <text evidence="15">The sequence shown here is derived from an EMBL/GenBank/DDBJ whole genome shotgun (WGS) entry which is preliminary data.</text>
</comment>
<dbReference type="InterPro" id="IPR000725">
    <property type="entry name" value="Olfact_rcpt"/>
</dbReference>
<dbReference type="GO" id="GO:0005886">
    <property type="term" value="C:plasma membrane"/>
    <property type="evidence" value="ECO:0007669"/>
    <property type="project" value="UniProtKB-SubCell"/>
</dbReference>
<evidence type="ECO:0000259" key="14">
    <source>
        <dbReference type="PROSITE" id="PS50262"/>
    </source>
</evidence>
<dbReference type="InterPro" id="IPR000276">
    <property type="entry name" value="GPCR_Rhodpsn"/>
</dbReference>
<keyword evidence="16" id="KW-1185">Reference proteome</keyword>
<feature type="transmembrane region" description="Helical" evidence="13">
    <location>
        <begin position="197"/>
        <end position="226"/>
    </location>
</feature>
<evidence type="ECO:0000256" key="8">
    <source>
        <dbReference type="ARBA" id="ARBA00023040"/>
    </source>
</evidence>
<keyword evidence="6 13" id="KW-0552">Olfaction</keyword>
<feature type="transmembrane region" description="Helical" evidence="13">
    <location>
        <begin position="98"/>
        <end position="118"/>
    </location>
</feature>
<dbReference type="FunFam" id="1.20.1070.10:FF:000001">
    <property type="entry name" value="Olfactory receptor"/>
    <property type="match status" value="1"/>
</dbReference>
<feature type="transmembrane region" description="Helical" evidence="13">
    <location>
        <begin position="139"/>
        <end position="158"/>
    </location>
</feature>
<keyword evidence="3 13" id="KW-1003">Cell membrane</keyword>
<evidence type="ECO:0000256" key="9">
    <source>
        <dbReference type="ARBA" id="ARBA00023136"/>
    </source>
</evidence>
<evidence type="ECO:0000256" key="10">
    <source>
        <dbReference type="ARBA" id="ARBA00023170"/>
    </source>
</evidence>
<accession>A0A8J6BN29</accession>
<dbReference type="Proteomes" id="UP000770717">
    <property type="component" value="Unassembled WGS sequence"/>
</dbReference>
<evidence type="ECO:0000313" key="15">
    <source>
        <dbReference type="EMBL" id="KAG9463393.1"/>
    </source>
</evidence>
<evidence type="ECO:0000313" key="16">
    <source>
        <dbReference type="Proteomes" id="UP000770717"/>
    </source>
</evidence>
<dbReference type="GO" id="GO:0004984">
    <property type="term" value="F:olfactory receptor activity"/>
    <property type="evidence" value="ECO:0007669"/>
    <property type="project" value="InterPro"/>
</dbReference>
<dbReference type="GO" id="GO:0004930">
    <property type="term" value="F:G protein-coupled receptor activity"/>
    <property type="evidence" value="ECO:0007669"/>
    <property type="project" value="UniProtKB-KW"/>
</dbReference>
<evidence type="ECO:0000256" key="7">
    <source>
        <dbReference type="ARBA" id="ARBA00022989"/>
    </source>
</evidence>
<dbReference type="Pfam" id="PF13853">
    <property type="entry name" value="7tm_4"/>
    <property type="match status" value="1"/>
</dbReference>
<feature type="transmembrane region" description="Helical" evidence="13">
    <location>
        <begin position="60"/>
        <end position="78"/>
    </location>
</feature>
<evidence type="ECO:0000256" key="13">
    <source>
        <dbReference type="RuleBase" id="RU363047"/>
    </source>
</evidence>
<dbReference type="PROSITE" id="PS00237">
    <property type="entry name" value="G_PROTEIN_RECEP_F1_1"/>
    <property type="match status" value="1"/>
</dbReference>
<evidence type="ECO:0000256" key="2">
    <source>
        <dbReference type="ARBA" id="ARBA00010663"/>
    </source>
</evidence>
<name>A0A8J6BN29_ELECQ</name>
<proteinExistence type="inferred from homology"/>
<feature type="transmembrane region" description="Helical" evidence="13">
    <location>
        <begin position="25"/>
        <end position="48"/>
    </location>
</feature>
<evidence type="ECO:0000256" key="6">
    <source>
        <dbReference type="ARBA" id="ARBA00022725"/>
    </source>
</evidence>
<dbReference type="OrthoDB" id="9975554at2759"/>
<reference evidence="15" key="1">
    <citation type="thesis" date="2020" institute="ProQuest LLC" country="789 East Eisenhower Parkway, Ann Arbor, MI, USA">
        <title>Comparative Genomics and Chromosome Evolution.</title>
        <authorList>
            <person name="Mudd A.B."/>
        </authorList>
    </citation>
    <scope>NUCLEOTIDE SEQUENCE</scope>
    <source>
        <strain evidence="15">HN-11 Male</strain>
        <tissue evidence="15">Kidney and liver</tissue>
    </source>
</reference>
<organism evidence="15 16">
    <name type="scientific">Eleutherodactylus coqui</name>
    <name type="common">Puerto Rican coqui</name>
    <dbReference type="NCBI Taxonomy" id="57060"/>
    <lineage>
        <taxon>Eukaryota</taxon>
        <taxon>Metazoa</taxon>
        <taxon>Chordata</taxon>
        <taxon>Craniata</taxon>
        <taxon>Vertebrata</taxon>
        <taxon>Euteleostomi</taxon>
        <taxon>Amphibia</taxon>
        <taxon>Batrachia</taxon>
        <taxon>Anura</taxon>
        <taxon>Neobatrachia</taxon>
        <taxon>Hyloidea</taxon>
        <taxon>Eleutherodactylidae</taxon>
        <taxon>Eleutherodactylinae</taxon>
        <taxon>Eleutherodactylus</taxon>
        <taxon>Eleutherodactylus</taxon>
    </lineage>
</organism>
<keyword evidence="9 13" id="KW-0472">Membrane</keyword>
<comment type="subcellular location">
    <subcellularLocation>
        <location evidence="1 13">Cell membrane</location>
        <topology evidence="1 13">Multi-pass membrane protein</topology>
    </subcellularLocation>
</comment>
<protein>
    <recommendedName>
        <fullName evidence="13">Olfactory receptor</fullName>
    </recommendedName>
</protein>
<gene>
    <name evidence="15" type="ORF">GDO78_021847</name>
</gene>
<sequence>MERRNFTRLHEFILVGFSDVLQVQYVLLAVFFCTFNISLLAHMFIILLYRFSSNLHTPMYFFLANFSLLEICYLSNIVPKMLINLLSQHKTITFYGCAMQMCIFLLMGSAECCMLAAMAYDRYNAICHPLLYNNIMKRVICIMLVIGSWITGTIVGILQTSLIFSLPFCNSNRINNFYCDIPPLLSLACTETQFNEIIMLILTFIVVLGPFILTVISYANIIWTIIKHHSTGMRKKAFSTCTSHLMVVALFYGSTSVMYLRPRSSYGMNEEKFLSLMYTIIAPLVNPFIYSLRNNDVKNAVKMLVVKIKIK</sequence>
<feature type="transmembrane region" description="Helical" evidence="13">
    <location>
        <begin position="238"/>
        <end position="261"/>
    </location>
</feature>
<dbReference type="CDD" id="cd15225">
    <property type="entry name" value="7tmA_OR10A-like"/>
    <property type="match status" value="1"/>
</dbReference>
<keyword evidence="4 13" id="KW-0716">Sensory transduction</keyword>
<evidence type="ECO:0000256" key="5">
    <source>
        <dbReference type="ARBA" id="ARBA00022692"/>
    </source>
</evidence>
<dbReference type="PRINTS" id="PR00245">
    <property type="entry name" value="OLFACTORYR"/>
</dbReference>
<dbReference type="PROSITE" id="PS50262">
    <property type="entry name" value="G_PROTEIN_RECEP_F1_2"/>
    <property type="match status" value="1"/>
</dbReference>
<dbReference type="EMBL" id="WNTK01007031">
    <property type="protein sequence ID" value="KAG9463393.1"/>
    <property type="molecule type" value="Genomic_DNA"/>
</dbReference>
<comment type="similarity">
    <text evidence="2 12">Belongs to the G-protein coupled receptor 1 family.</text>
</comment>
<evidence type="ECO:0000256" key="4">
    <source>
        <dbReference type="ARBA" id="ARBA00022606"/>
    </source>
</evidence>
<feature type="transmembrane region" description="Helical" evidence="13">
    <location>
        <begin position="273"/>
        <end position="292"/>
    </location>
</feature>
<keyword evidence="11 12" id="KW-0807">Transducer</keyword>
<keyword evidence="8 12" id="KW-0297">G-protein coupled receptor</keyword>
<dbReference type="AlphaFoldDB" id="A0A8J6BN29"/>
<evidence type="ECO:0000256" key="11">
    <source>
        <dbReference type="ARBA" id="ARBA00023224"/>
    </source>
</evidence>
<evidence type="ECO:0000256" key="3">
    <source>
        <dbReference type="ARBA" id="ARBA00022475"/>
    </source>
</evidence>
<dbReference type="InterPro" id="IPR017452">
    <property type="entry name" value="GPCR_Rhodpsn_7TM"/>
</dbReference>
<keyword evidence="5 12" id="KW-0812">Transmembrane</keyword>
<dbReference type="SUPFAM" id="SSF81321">
    <property type="entry name" value="Family A G protein-coupled receptor-like"/>
    <property type="match status" value="1"/>
</dbReference>
<keyword evidence="7 13" id="KW-1133">Transmembrane helix</keyword>